<reference evidence="2" key="1">
    <citation type="submission" date="2023-03" db="EMBL/GenBank/DDBJ databases">
        <title>Massive genome expansion in bonnet fungi (Mycena s.s.) driven by repeated elements and novel gene families across ecological guilds.</title>
        <authorList>
            <consortium name="Lawrence Berkeley National Laboratory"/>
            <person name="Harder C.B."/>
            <person name="Miyauchi S."/>
            <person name="Viragh M."/>
            <person name="Kuo A."/>
            <person name="Thoen E."/>
            <person name="Andreopoulos B."/>
            <person name="Lu D."/>
            <person name="Skrede I."/>
            <person name="Drula E."/>
            <person name="Henrissat B."/>
            <person name="Morin E."/>
            <person name="Kohler A."/>
            <person name="Barry K."/>
            <person name="LaButti K."/>
            <person name="Morin E."/>
            <person name="Salamov A."/>
            <person name="Lipzen A."/>
            <person name="Mereny Z."/>
            <person name="Hegedus B."/>
            <person name="Baldrian P."/>
            <person name="Stursova M."/>
            <person name="Weitz H."/>
            <person name="Taylor A."/>
            <person name="Grigoriev I.V."/>
            <person name="Nagy L.G."/>
            <person name="Martin F."/>
            <person name="Kauserud H."/>
        </authorList>
    </citation>
    <scope>NUCLEOTIDE SEQUENCE</scope>
    <source>
        <strain evidence="2">CBHHK067</strain>
    </source>
</reference>
<dbReference type="AlphaFoldDB" id="A0AAD7FIT9"/>
<comment type="caution">
    <text evidence="2">The sequence shown here is derived from an EMBL/GenBank/DDBJ whole genome shotgun (WGS) entry which is preliminary data.</text>
</comment>
<feature type="region of interest" description="Disordered" evidence="1">
    <location>
        <begin position="90"/>
        <end position="125"/>
    </location>
</feature>
<protein>
    <submittedName>
        <fullName evidence="2">Uncharacterized protein</fullName>
    </submittedName>
</protein>
<evidence type="ECO:0000256" key="1">
    <source>
        <dbReference type="SAM" id="MobiDB-lite"/>
    </source>
</evidence>
<sequence length="224" mass="25408">MEMEDAAVPKEDAAIGCWDAAVLTGDAAVTRRGSADAAKYPSPKLRIQMILRRGGDCNSRKLSLSRTTPHLEKSDLVLFEKSEQPMPYNCSPAEFRNRPIPSQDWNKAKKYSPKPHRTSSVKLRDSSERHRMCDSFFRVYDEMTRHFEEDPLVQEFGVRVPNPVRVAKSQVEYNSCHRMRAAWNNANPILSSLHCVDGEKAASRIDQAIVRESACQAKEFPDQI</sequence>
<dbReference type="EMBL" id="JARKIE010000637">
    <property type="protein sequence ID" value="KAJ7622977.1"/>
    <property type="molecule type" value="Genomic_DNA"/>
</dbReference>
<evidence type="ECO:0000313" key="2">
    <source>
        <dbReference type="EMBL" id="KAJ7622977.1"/>
    </source>
</evidence>
<feature type="compositionally biased region" description="Basic residues" evidence="1">
    <location>
        <begin position="108"/>
        <end position="119"/>
    </location>
</feature>
<name>A0AAD7FIT9_MYCRO</name>
<keyword evidence="3" id="KW-1185">Reference proteome</keyword>
<organism evidence="2 3">
    <name type="scientific">Mycena rosella</name>
    <name type="common">Pink bonnet</name>
    <name type="synonym">Agaricus rosellus</name>
    <dbReference type="NCBI Taxonomy" id="1033263"/>
    <lineage>
        <taxon>Eukaryota</taxon>
        <taxon>Fungi</taxon>
        <taxon>Dikarya</taxon>
        <taxon>Basidiomycota</taxon>
        <taxon>Agaricomycotina</taxon>
        <taxon>Agaricomycetes</taxon>
        <taxon>Agaricomycetidae</taxon>
        <taxon>Agaricales</taxon>
        <taxon>Marasmiineae</taxon>
        <taxon>Mycenaceae</taxon>
        <taxon>Mycena</taxon>
    </lineage>
</organism>
<evidence type="ECO:0000313" key="3">
    <source>
        <dbReference type="Proteomes" id="UP001221757"/>
    </source>
</evidence>
<gene>
    <name evidence="2" type="ORF">B0H17DRAFT_1151499</name>
</gene>
<accession>A0AAD7FIT9</accession>
<dbReference type="Proteomes" id="UP001221757">
    <property type="component" value="Unassembled WGS sequence"/>
</dbReference>
<proteinExistence type="predicted"/>